<evidence type="ECO:0000313" key="1">
    <source>
        <dbReference type="EMBL" id="ANH51641.1"/>
    </source>
</evidence>
<organism evidence="1 2">
    <name type="scientific">Erwinia phage vB_EamM_Simmy50</name>
    <dbReference type="NCBI Taxonomy" id="1815988"/>
    <lineage>
        <taxon>Viruses</taxon>
        <taxon>Duplodnaviria</taxon>
        <taxon>Heunggongvirae</taxon>
        <taxon>Uroviricota</taxon>
        <taxon>Caudoviricetes</taxon>
        <taxon>Chimalliviridae</taxon>
        <taxon>Agricanvirus</taxon>
        <taxon>Agricanvirus simmy50</taxon>
    </lineage>
</organism>
<keyword evidence="2" id="KW-1185">Reference proteome</keyword>
<evidence type="ECO:0000313" key="2">
    <source>
        <dbReference type="Proteomes" id="UP000222975"/>
    </source>
</evidence>
<sequence>MSDINQAYTRLQGSTDLPTGELINPPKGCPGITAQVVLRLFHKVNGLIIYTEEVPITVLNMRCCEISMYMFMNPVLEHTAAPLTPSLYMVGNNVFLDVEVQLDRMALSSGDVGRYCQAMFYQQSLKSN</sequence>
<accession>A0A173GD78</accession>
<proteinExistence type="predicted"/>
<gene>
    <name evidence="1" type="ORF">SIMMY50_179</name>
</gene>
<name>A0A173GD78_9CAUD</name>
<dbReference type="EMBL" id="KU886223">
    <property type="protein sequence ID" value="ANH51641.1"/>
    <property type="molecule type" value="Genomic_DNA"/>
</dbReference>
<dbReference type="Proteomes" id="UP000222975">
    <property type="component" value="Segment"/>
</dbReference>
<protein>
    <submittedName>
        <fullName evidence="1">Uncharacterized protein</fullName>
    </submittedName>
</protein>
<reference evidence="2" key="1">
    <citation type="submission" date="2016-03" db="EMBL/GenBank/DDBJ databases">
        <authorList>
            <person name="Sharma R."/>
            <person name="Simister A.R."/>
            <person name="Berg J.A."/>
            <person name="Jensen G.L."/>
            <person name="Keele B.R."/>
            <person name="Ward M.E.H."/>
            <person name="Breakwell D.P."/>
            <person name="Hope S."/>
            <person name="Grose J.H."/>
        </authorList>
    </citation>
    <scope>NUCLEOTIDE SEQUENCE [LARGE SCALE GENOMIC DNA]</scope>
</reference>